<gene>
    <name evidence="1" type="ORF">A2799_03450</name>
</gene>
<name>A0A1F7GEH6_9BACT</name>
<dbReference type="EMBL" id="MFZH01000048">
    <property type="protein sequence ID" value="OGK17269.1"/>
    <property type="molecule type" value="Genomic_DNA"/>
</dbReference>
<dbReference type="AlphaFoldDB" id="A0A1F7GEH6"/>
<accession>A0A1F7GEH6</accession>
<comment type="caution">
    <text evidence="1">The sequence shown here is derived from an EMBL/GenBank/DDBJ whole genome shotgun (WGS) entry which is preliminary data.</text>
</comment>
<evidence type="ECO:0000313" key="1">
    <source>
        <dbReference type="EMBL" id="OGK17269.1"/>
    </source>
</evidence>
<reference evidence="1 2" key="1">
    <citation type="journal article" date="2016" name="Nat. Commun.">
        <title>Thousands of microbial genomes shed light on interconnected biogeochemical processes in an aquifer system.</title>
        <authorList>
            <person name="Anantharaman K."/>
            <person name="Brown C.T."/>
            <person name="Hug L.A."/>
            <person name="Sharon I."/>
            <person name="Castelle C.J."/>
            <person name="Probst A.J."/>
            <person name="Thomas B.C."/>
            <person name="Singh A."/>
            <person name="Wilkins M.J."/>
            <person name="Karaoz U."/>
            <person name="Brodie E.L."/>
            <person name="Williams K.H."/>
            <person name="Hubbard S.S."/>
            <person name="Banfield J.F."/>
        </authorList>
    </citation>
    <scope>NUCLEOTIDE SEQUENCE [LARGE SCALE GENOMIC DNA]</scope>
</reference>
<protein>
    <submittedName>
        <fullName evidence="1">Uncharacterized protein</fullName>
    </submittedName>
</protein>
<evidence type="ECO:0000313" key="2">
    <source>
        <dbReference type="Proteomes" id="UP000176850"/>
    </source>
</evidence>
<sequence>MQIILSIPDDTKILVKKGDEVKIGDKFFSKETSQMVVVDVSLQLNIKKEDVFQHLKKMIGESVEVGDVIAQKKKLVGSKNIQSPTKGVISSIDHEKGEVSIQTATLEGHSTQNAFFTGTILDIDLGKQTVTVDCKNGTSKSFKSITQDFGGKLFYFSSESLFYSVQEVEIENKVILIEELKSFIAAKCEALSAAGFIYQKSDVTSQIPSLLVNSQDFNELVKIQKKYILFSRQEKKALIYED</sequence>
<organism evidence="1 2">
    <name type="scientific">Candidatus Roizmanbacteria bacterium RIFCSPHIGHO2_01_FULL_39_24</name>
    <dbReference type="NCBI Taxonomy" id="1802032"/>
    <lineage>
        <taxon>Bacteria</taxon>
        <taxon>Candidatus Roizmaniibacteriota</taxon>
    </lineage>
</organism>
<dbReference type="Proteomes" id="UP000176850">
    <property type="component" value="Unassembled WGS sequence"/>
</dbReference>
<proteinExistence type="predicted"/>